<name>A0AAD0UBI0_9BURK</name>
<dbReference type="EMBL" id="CP024996">
    <property type="protein sequence ID" value="AYR25901.1"/>
    <property type="molecule type" value="Genomic_DNA"/>
</dbReference>
<dbReference type="InterPro" id="IPR008207">
    <property type="entry name" value="Sig_transdc_His_kin_Hpt_dom"/>
</dbReference>
<dbReference type="GO" id="GO:0000160">
    <property type="term" value="P:phosphorelay signal transduction system"/>
    <property type="evidence" value="ECO:0007669"/>
    <property type="project" value="UniProtKB-KW"/>
</dbReference>
<dbReference type="AlphaFoldDB" id="A0AAD0UBI0"/>
<sequence length="133" mass="14246">MHLGQSTPAANDTSNTGDYHHIDPSHLLDAVGGDVNTVASLARTFLAGAPAIFLRLEQAILAGNAAASRHESHTLKGMCALFQAKALTELLHQTEQAGRDGCTPEPEQLQQLQTSFALVQEEIERYARSAPQS</sequence>
<evidence type="ECO:0000256" key="1">
    <source>
        <dbReference type="ARBA" id="ARBA00023012"/>
    </source>
</evidence>
<dbReference type="InterPro" id="IPR036641">
    <property type="entry name" value="HPT_dom_sf"/>
</dbReference>
<dbReference type="RefSeq" id="WP_058896589.1">
    <property type="nucleotide sequence ID" value="NZ_CP024996.1"/>
</dbReference>
<dbReference type="CDD" id="cd00088">
    <property type="entry name" value="HPT"/>
    <property type="match status" value="1"/>
</dbReference>
<feature type="domain" description="HPt" evidence="3">
    <location>
        <begin position="34"/>
        <end position="126"/>
    </location>
</feature>
<evidence type="ECO:0000259" key="3">
    <source>
        <dbReference type="PROSITE" id="PS50894"/>
    </source>
</evidence>
<protein>
    <submittedName>
        <fullName evidence="4">Phosphotransferase</fullName>
    </submittedName>
</protein>
<gene>
    <name evidence="4" type="ORF">RC54_19700</name>
</gene>
<evidence type="ECO:0000313" key="4">
    <source>
        <dbReference type="EMBL" id="AYR25901.1"/>
    </source>
</evidence>
<organism evidence="4 5">
    <name type="scientific">Herbaspirillum rubrisubalbicans</name>
    <dbReference type="NCBI Taxonomy" id="80842"/>
    <lineage>
        <taxon>Bacteria</taxon>
        <taxon>Pseudomonadati</taxon>
        <taxon>Pseudomonadota</taxon>
        <taxon>Betaproteobacteria</taxon>
        <taxon>Burkholderiales</taxon>
        <taxon>Oxalobacteraceae</taxon>
        <taxon>Herbaspirillum</taxon>
    </lineage>
</organism>
<proteinExistence type="predicted"/>
<keyword evidence="1" id="KW-0902">Two-component regulatory system</keyword>
<dbReference type="Proteomes" id="UP000269199">
    <property type="component" value="Chromosome"/>
</dbReference>
<evidence type="ECO:0000313" key="5">
    <source>
        <dbReference type="Proteomes" id="UP000269199"/>
    </source>
</evidence>
<dbReference type="PROSITE" id="PS50894">
    <property type="entry name" value="HPT"/>
    <property type="match status" value="1"/>
</dbReference>
<dbReference type="Pfam" id="PF01627">
    <property type="entry name" value="Hpt"/>
    <property type="match status" value="1"/>
</dbReference>
<keyword evidence="2" id="KW-0597">Phosphoprotein</keyword>
<reference evidence="4 5" key="1">
    <citation type="submission" date="2017-11" db="EMBL/GenBank/DDBJ databases">
        <title>Complete genome sequence of Herbaspirillum rubrisubalbicans DSM 11543.</title>
        <authorList>
            <person name="Chen M."/>
            <person name="An Q."/>
        </authorList>
    </citation>
    <scope>NUCLEOTIDE SEQUENCE [LARGE SCALE GENOMIC DNA]</scope>
    <source>
        <strain evidence="4 5">DSM 11543</strain>
    </source>
</reference>
<evidence type="ECO:0000256" key="2">
    <source>
        <dbReference type="PROSITE-ProRule" id="PRU00110"/>
    </source>
</evidence>
<dbReference type="Gene3D" id="1.20.120.160">
    <property type="entry name" value="HPT domain"/>
    <property type="match status" value="1"/>
</dbReference>
<dbReference type="SUPFAM" id="SSF47226">
    <property type="entry name" value="Histidine-containing phosphotransfer domain, HPT domain"/>
    <property type="match status" value="1"/>
</dbReference>
<dbReference type="GO" id="GO:0004672">
    <property type="term" value="F:protein kinase activity"/>
    <property type="evidence" value="ECO:0007669"/>
    <property type="project" value="UniProtKB-ARBA"/>
</dbReference>
<feature type="modified residue" description="Phosphohistidine" evidence="2">
    <location>
        <position position="73"/>
    </location>
</feature>
<accession>A0AAD0UBI0</accession>